<protein>
    <submittedName>
        <fullName evidence="1">Uncharacterized protein</fullName>
    </submittedName>
</protein>
<dbReference type="AlphaFoldDB" id="A0A0C1IW58"/>
<dbReference type="Proteomes" id="UP000031408">
    <property type="component" value="Unassembled WGS sequence"/>
</dbReference>
<dbReference type="RefSeq" id="WP_039139373.1">
    <property type="nucleotide sequence ID" value="NZ_JSVC01000010.1"/>
</dbReference>
<name>A0A0C1IW58_9BACT</name>
<sequence length="255" mass="28114">MNKAKMFLAALFAVCFVSCIQINEEVEIKEDGSGKLTIKSDMGKLFEMLKSFAGEEELKKEGMDRALDTTIYMKDMVDTATNITKENKALLRNGVMNLKMNIKENLFKLDMNYPFKNLSDANKLYSAMSGNGMMGNVLKGLNPNAGGQGDGADNAGIEKISSIYDVAISPGKYSRTLNKARYDSLLNDPKVQESRGMMAMMEDMQMNLTVKLPKAAKNVSNPKATLSPDKKTVMLMGGLMNALDSPQNLEIVIQY</sequence>
<reference evidence="1 2" key="1">
    <citation type="submission" date="2014-11" db="EMBL/GenBank/DDBJ databases">
        <title>Genome sequence of Flavihumibacter solisilvae 3-3.</title>
        <authorList>
            <person name="Zhou G."/>
            <person name="Li M."/>
            <person name="Wang G."/>
        </authorList>
    </citation>
    <scope>NUCLEOTIDE SEQUENCE [LARGE SCALE GENOMIC DNA]</scope>
    <source>
        <strain evidence="1 2">3-3</strain>
    </source>
</reference>
<keyword evidence="2" id="KW-1185">Reference proteome</keyword>
<accession>A0A0C1IW58</accession>
<evidence type="ECO:0000313" key="2">
    <source>
        <dbReference type="Proteomes" id="UP000031408"/>
    </source>
</evidence>
<proteinExistence type="predicted"/>
<comment type="caution">
    <text evidence="1">The sequence shown here is derived from an EMBL/GenBank/DDBJ whole genome shotgun (WGS) entry which is preliminary data.</text>
</comment>
<gene>
    <name evidence="1" type="ORF">OI18_09530</name>
</gene>
<dbReference type="STRING" id="1349421.OI18_09530"/>
<dbReference type="EMBL" id="JSVC01000010">
    <property type="protein sequence ID" value="KIC94719.1"/>
    <property type="molecule type" value="Genomic_DNA"/>
</dbReference>
<organism evidence="1 2">
    <name type="scientific">Flavihumibacter solisilvae</name>
    <dbReference type="NCBI Taxonomy" id="1349421"/>
    <lineage>
        <taxon>Bacteria</taxon>
        <taxon>Pseudomonadati</taxon>
        <taxon>Bacteroidota</taxon>
        <taxon>Chitinophagia</taxon>
        <taxon>Chitinophagales</taxon>
        <taxon>Chitinophagaceae</taxon>
        <taxon>Flavihumibacter</taxon>
    </lineage>
</organism>
<evidence type="ECO:0000313" key="1">
    <source>
        <dbReference type="EMBL" id="KIC94719.1"/>
    </source>
</evidence>
<dbReference type="OrthoDB" id="978531at2"/>